<evidence type="ECO:0000313" key="2">
    <source>
        <dbReference type="EMBL" id="EMR67304.1"/>
    </source>
</evidence>
<dbReference type="eggNOG" id="ENOG502SHGW">
    <property type="taxonomic scope" value="Eukaryota"/>
</dbReference>
<reference evidence="3" key="1">
    <citation type="journal article" date="2013" name="Genome Announc.">
        <title>Draft genome sequence of the grapevine dieback fungus Eutypa lata UCR-EL1.</title>
        <authorList>
            <person name="Blanco-Ulate B."/>
            <person name="Rolshausen P.E."/>
            <person name="Cantu D."/>
        </authorList>
    </citation>
    <scope>NUCLEOTIDE SEQUENCE [LARGE SCALE GENOMIC DNA]</scope>
    <source>
        <strain evidence="3">UCR-EL1</strain>
    </source>
</reference>
<dbReference type="OMA" id="NINIHCA"/>
<dbReference type="Gene3D" id="2.120.10.70">
    <property type="entry name" value="Fucose-specific lectin"/>
    <property type="match status" value="1"/>
</dbReference>
<protein>
    <submittedName>
        <fullName evidence="2">Putative fungal fucose-specific lectin protein</fullName>
    </submittedName>
</protein>
<evidence type="ECO:0000256" key="1">
    <source>
        <dbReference type="SAM" id="MobiDB-lite"/>
    </source>
</evidence>
<dbReference type="GO" id="GO:0030246">
    <property type="term" value="F:carbohydrate binding"/>
    <property type="evidence" value="ECO:0007669"/>
    <property type="project" value="UniProtKB-KW"/>
</dbReference>
<dbReference type="EMBL" id="KB706464">
    <property type="protein sequence ID" value="EMR67304.1"/>
    <property type="molecule type" value="Genomic_DNA"/>
</dbReference>
<accession>M7SLP3</accession>
<dbReference type="OrthoDB" id="5396810at2759"/>
<proteinExistence type="predicted"/>
<dbReference type="HOGENOM" id="CLU_773938_0_0_1"/>
<organism evidence="2 3">
    <name type="scientific">Eutypa lata (strain UCR-EL1)</name>
    <name type="common">Grapevine dieback disease fungus</name>
    <name type="synonym">Eutypa armeniacae</name>
    <dbReference type="NCBI Taxonomy" id="1287681"/>
    <lineage>
        <taxon>Eukaryota</taxon>
        <taxon>Fungi</taxon>
        <taxon>Dikarya</taxon>
        <taxon>Ascomycota</taxon>
        <taxon>Pezizomycotina</taxon>
        <taxon>Sordariomycetes</taxon>
        <taxon>Xylariomycetidae</taxon>
        <taxon>Xylariales</taxon>
        <taxon>Diatrypaceae</taxon>
        <taxon>Eutypa</taxon>
    </lineage>
</organism>
<dbReference type="SUPFAM" id="SSF89372">
    <property type="entry name" value="Fucose-specific lectin"/>
    <property type="match status" value="1"/>
</dbReference>
<keyword evidence="3" id="KW-1185">Reference proteome</keyword>
<evidence type="ECO:0000313" key="3">
    <source>
        <dbReference type="Proteomes" id="UP000012174"/>
    </source>
</evidence>
<keyword evidence="2" id="KW-0430">Lectin</keyword>
<dbReference type="AlphaFoldDB" id="M7SLP3"/>
<name>M7SLP3_EUTLA</name>
<feature type="compositionally biased region" description="Polar residues" evidence="1">
    <location>
        <begin position="1"/>
        <end position="18"/>
    </location>
</feature>
<dbReference type="KEGG" id="ela:UCREL1_5693"/>
<dbReference type="STRING" id="1287681.M7SLP3"/>
<feature type="region of interest" description="Disordered" evidence="1">
    <location>
        <begin position="1"/>
        <end position="35"/>
    </location>
</feature>
<gene>
    <name evidence="2" type="ORF">UCREL1_5693</name>
</gene>
<sequence length="358" mass="39636">MSNSEAYSTLEVRNSSQLPEVYDPEQYQKDDSRLTSTNWTDSDGVVHRTVIFQDVYNYIIACEWDSNDKTWSQTNITDSLSASTSPIDAVSGTPLGSAAIDDEGTNAFEIHLWYLDPTSYIKSVARVDATDDSSRWKTDTLNDAALQTRPGSLLAATWQRPSTNDTLGNWIVAYQRPSDGAVKTANSSHWDVSDEAVPGDTVVNNSSLAIIPQRRGTFLDRVELVSQGLGDSGSSLQLSTYDEGWDLTQRDVLASDIPDPTKTQHFAVTMWDNWSNYLYLALLDGGKMTGNHFDGKSFNSIDEINFSGGPDRNFTAISMTSDAMLYAISNNEILEYSVDTSFPSNLRYVGRVFPVDDE</sequence>
<dbReference type="Proteomes" id="UP000012174">
    <property type="component" value="Unassembled WGS sequence"/>
</dbReference>